<evidence type="ECO:0000313" key="3">
    <source>
        <dbReference type="WBParaSite" id="HPBE_0000635101-mRNA-1"/>
    </source>
</evidence>
<dbReference type="EMBL" id="UZAH01025646">
    <property type="protein sequence ID" value="VDO67914.1"/>
    <property type="molecule type" value="Genomic_DNA"/>
</dbReference>
<dbReference type="OrthoDB" id="418748at2759"/>
<organism evidence="1">
    <name type="scientific">Heligmosomoides polygyrus</name>
    <name type="common">Parasitic roundworm</name>
    <dbReference type="NCBI Taxonomy" id="6339"/>
    <lineage>
        <taxon>Eukaryota</taxon>
        <taxon>Metazoa</taxon>
        <taxon>Ecdysozoa</taxon>
        <taxon>Nematoda</taxon>
        <taxon>Chromadorea</taxon>
        <taxon>Rhabditida</taxon>
        <taxon>Rhabditina</taxon>
        <taxon>Rhabditomorpha</taxon>
        <taxon>Strongyloidea</taxon>
        <taxon>Heligmosomidae</taxon>
        <taxon>Heligmosomoides</taxon>
    </lineage>
</organism>
<name>A0A3P7Y9U0_HELPZ</name>
<protein>
    <submittedName>
        <fullName evidence="3">60S ribosomal protein L17</fullName>
    </submittedName>
</protein>
<dbReference type="Proteomes" id="UP000050761">
    <property type="component" value="Unassembled WGS sequence"/>
</dbReference>
<accession>A0A3P7Y9U0</accession>
<evidence type="ECO:0000313" key="2">
    <source>
        <dbReference type="Proteomes" id="UP000050761"/>
    </source>
</evidence>
<dbReference type="AlphaFoldDB" id="A0A3P7Y9U0"/>
<evidence type="ECO:0000313" key="1">
    <source>
        <dbReference type="EMBL" id="VDO67914.1"/>
    </source>
</evidence>
<keyword evidence="2" id="KW-1185">Reference proteome</keyword>
<dbReference type="WBParaSite" id="HPBE_0000635101-mRNA-1">
    <property type="protein sequence ID" value="HPBE_0000635101-mRNA-1"/>
    <property type="gene ID" value="HPBE_0000635101"/>
</dbReference>
<gene>
    <name evidence="1" type="ORF">HPBE_LOCUS6352</name>
</gene>
<proteinExistence type="predicted"/>
<reference evidence="3" key="2">
    <citation type="submission" date="2019-09" db="UniProtKB">
        <authorList>
            <consortium name="WormBaseParasite"/>
        </authorList>
    </citation>
    <scope>IDENTIFICATION</scope>
</reference>
<reference evidence="1 2" key="1">
    <citation type="submission" date="2018-11" db="EMBL/GenBank/DDBJ databases">
        <authorList>
            <consortium name="Pathogen Informatics"/>
        </authorList>
    </citation>
    <scope>NUCLEOTIDE SEQUENCE [LARGE SCALE GENOMIC DNA]</scope>
</reference>
<sequence length="142" mass="15586">MQRTLRSPNPGNAGRERIAVKRKKEAYKLWQKTRAPEHLTAYRKPKRLAKTAVAKAKNAEMDALYEKLGGPEGEKFAIRLAKARHRASLNIRVVKTVKNANGRFPGHVYVEVNLPNGVTTSAENVAIPPKASLPAVGGTPNL</sequence>